<dbReference type="CDD" id="cd00082">
    <property type="entry name" value="HisKA"/>
    <property type="match status" value="1"/>
</dbReference>
<dbReference type="Proteomes" id="UP000006898">
    <property type="component" value="Chromosome"/>
</dbReference>
<feature type="domain" description="GAF" evidence="2">
    <location>
        <begin position="46"/>
        <end position="193"/>
    </location>
</feature>
<dbReference type="EMBL" id="FP565575">
    <property type="protein sequence ID" value="CBE68777.1"/>
    <property type="molecule type" value="Genomic_DNA"/>
</dbReference>
<organism evidence="3 4">
    <name type="scientific">Methylomirabilis oxygeniifera</name>
    <dbReference type="NCBI Taxonomy" id="671143"/>
    <lineage>
        <taxon>Bacteria</taxon>
        <taxon>Candidatus Methylomirabilota</taxon>
        <taxon>Candidatus Methylomirabilia</taxon>
        <taxon>Candidatus Methylomirabilales</taxon>
        <taxon>Candidatus Methylomirabilaceae</taxon>
        <taxon>Candidatus Methylomirabilis</taxon>
    </lineage>
</organism>
<name>D5MG96_METO1</name>
<evidence type="ECO:0000259" key="2">
    <source>
        <dbReference type="SMART" id="SM00065"/>
    </source>
</evidence>
<dbReference type="KEGG" id="mox:DAMO_1719"/>
<evidence type="ECO:0000313" key="3">
    <source>
        <dbReference type="EMBL" id="CBE68777.1"/>
    </source>
</evidence>
<dbReference type="InterPro" id="IPR029016">
    <property type="entry name" value="GAF-like_dom_sf"/>
</dbReference>
<protein>
    <recommendedName>
        <fullName evidence="2">GAF domain-containing protein</fullName>
    </recommendedName>
</protein>
<dbReference type="STRING" id="671143.DAMO_1719"/>
<dbReference type="GO" id="GO:0000155">
    <property type="term" value="F:phosphorelay sensor kinase activity"/>
    <property type="evidence" value="ECO:0007669"/>
    <property type="project" value="InterPro"/>
</dbReference>
<dbReference type="SMART" id="SM00065">
    <property type="entry name" value="GAF"/>
    <property type="match status" value="1"/>
</dbReference>
<proteinExistence type="predicted"/>
<dbReference type="Gene3D" id="3.30.450.40">
    <property type="match status" value="1"/>
</dbReference>
<evidence type="ECO:0000313" key="4">
    <source>
        <dbReference type="Proteomes" id="UP000006898"/>
    </source>
</evidence>
<dbReference type="HOGENOM" id="CLU_1118566_0_0_0"/>
<dbReference type="SUPFAM" id="SSF47384">
    <property type="entry name" value="Homodimeric domain of signal transducing histidine kinase"/>
    <property type="match status" value="1"/>
</dbReference>
<dbReference type="Pfam" id="PF13185">
    <property type="entry name" value="GAF_2"/>
    <property type="match status" value="1"/>
</dbReference>
<evidence type="ECO:0000256" key="1">
    <source>
        <dbReference type="SAM" id="Coils"/>
    </source>
</evidence>
<dbReference type="InterPro" id="IPR003018">
    <property type="entry name" value="GAF"/>
</dbReference>
<dbReference type="eggNOG" id="COG2203">
    <property type="taxonomic scope" value="Bacteria"/>
</dbReference>
<accession>D5MG96</accession>
<dbReference type="AlphaFoldDB" id="D5MG96"/>
<dbReference type="InterPro" id="IPR036097">
    <property type="entry name" value="HisK_dim/P_sf"/>
</dbReference>
<dbReference type="InterPro" id="IPR003661">
    <property type="entry name" value="HisK_dim/P_dom"/>
</dbReference>
<sequence>MMDEGVAIEQARIYAVLEEQVKQYACRNRHLEAIGTVGRIIGGVLALPDVLDQTLDATLKVMGMEAGEIWLLDTATQAVCLTRQLGLEPEAFGERTRFALGEGIPGRVAQTGEVVVIPDLAADPRFLRYKVVAAGFKTFAAFPLRAKGEVIGVLDIATRRMRVFTEDDTKLVTAIGAAVGMAVINARIYEDLRLTTKRLEASLEELRRSQNQLVAAERLRAMGELAAGVAHDLNNALMGVLGQTQLMQLTIARGTFSKDHLSGCLSLQERLIADATRTIRRLREAAQP</sequence>
<dbReference type="Gene3D" id="1.10.287.130">
    <property type="match status" value="1"/>
</dbReference>
<feature type="coiled-coil region" evidence="1">
    <location>
        <begin position="189"/>
        <end position="219"/>
    </location>
</feature>
<gene>
    <name evidence="3" type="ORF">DAMO_1719</name>
</gene>
<reference evidence="3 4" key="1">
    <citation type="journal article" date="2010" name="Nature">
        <title>Nitrite-driven anaerobic methane oxidation by oxygenic bacteria.</title>
        <authorList>
            <person name="Ettwig K.F."/>
            <person name="Butler M.K."/>
            <person name="Le Paslier D."/>
            <person name="Pelletier E."/>
            <person name="Mangenot S."/>
            <person name="Kuypers M.M.M."/>
            <person name="Schreiber F."/>
            <person name="Dutilh B.E."/>
            <person name="Zedelius J."/>
            <person name="de Beer D."/>
            <person name="Gloerich J."/>
            <person name="Wessels H.J.C.T."/>
            <person name="van Allen T."/>
            <person name="Luesken F."/>
            <person name="Wu M."/>
            <person name="van de Pas-Schoonen K.T."/>
            <person name="Op den Camp H.J.M."/>
            <person name="Janssen-Megens E.M."/>
            <person name="Francoijs K-J."/>
            <person name="Stunnenberg H."/>
            <person name="Weissenbach J."/>
            <person name="Jetten M.S.M."/>
            <person name="Strous M."/>
        </authorList>
    </citation>
    <scope>NUCLEOTIDE SEQUENCE [LARGE SCALE GENOMIC DNA]</scope>
</reference>
<dbReference type="SUPFAM" id="SSF55781">
    <property type="entry name" value="GAF domain-like"/>
    <property type="match status" value="1"/>
</dbReference>
<keyword evidence="1" id="KW-0175">Coiled coil</keyword>